<organism evidence="1 2">
    <name type="scientific">Metabacillus herbersteinensis</name>
    <dbReference type="NCBI Taxonomy" id="283816"/>
    <lineage>
        <taxon>Bacteria</taxon>
        <taxon>Bacillati</taxon>
        <taxon>Bacillota</taxon>
        <taxon>Bacilli</taxon>
        <taxon>Bacillales</taxon>
        <taxon>Bacillaceae</taxon>
        <taxon>Metabacillus</taxon>
    </lineage>
</organism>
<sequence length="146" mass="16459">MKYSKATNYALHTMVYLLLIPDGKSIGVRPLAEFLKVSPTYLSKILTKLVKAGIVESASGVNGGYKLIKNKYDMSFLEIIHAIEGPVSMFNCNLEHVESDNQNCLIENVMLNAEFKMVSYLKEKKIKELTEKIDSNIINLIKNESK</sequence>
<dbReference type="EMBL" id="JBHLVO010000075">
    <property type="protein sequence ID" value="MFC0275048.1"/>
    <property type="molecule type" value="Genomic_DNA"/>
</dbReference>
<dbReference type="InterPro" id="IPR036388">
    <property type="entry name" value="WH-like_DNA-bd_sf"/>
</dbReference>
<evidence type="ECO:0000313" key="1">
    <source>
        <dbReference type="EMBL" id="MFC0275048.1"/>
    </source>
</evidence>
<dbReference type="InterPro" id="IPR000944">
    <property type="entry name" value="Tscrpt_reg_Rrf2"/>
</dbReference>
<dbReference type="RefSeq" id="WP_378939865.1">
    <property type="nucleotide sequence ID" value="NZ_JBHLVO010000075.1"/>
</dbReference>
<dbReference type="PROSITE" id="PS51197">
    <property type="entry name" value="HTH_RRF2_2"/>
    <property type="match status" value="1"/>
</dbReference>
<dbReference type="PROSITE" id="PS01332">
    <property type="entry name" value="HTH_RRF2_1"/>
    <property type="match status" value="1"/>
</dbReference>
<dbReference type="Gene3D" id="1.10.10.10">
    <property type="entry name" value="Winged helix-like DNA-binding domain superfamily/Winged helix DNA-binding domain"/>
    <property type="match status" value="1"/>
</dbReference>
<comment type="caution">
    <text evidence="1">The sequence shown here is derived from an EMBL/GenBank/DDBJ whole genome shotgun (WGS) entry which is preliminary data.</text>
</comment>
<proteinExistence type="predicted"/>
<keyword evidence="2" id="KW-1185">Reference proteome</keyword>
<dbReference type="Proteomes" id="UP001589854">
    <property type="component" value="Unassembled WGS sequence"/>
</dbReference>
<reference evidence="1 2" key="1">
    <citation type="submission" date="2024-09" db="EMBL/GenBank/DDBJ databases">
        <authorList>
            <person name="Sun Q."/>
            <person name="Mori K."/>
        </authorList>
    </citation>
    <scope>NUCLEOTIDE SEQUENCE [LARGE SCALE GENOMIC DNA]</scope>
    <source>
        <strain evidence="1 2">CCM 7228</strain>
    </source>
</reference>
<gene>
    <name evidence="1" type="ORF">ACFFIX_27525</name>
</gene>
<name>A0ABV6GMX7_9BACI</name>
<dbReference type="NCBIfam" id="TIGR00738">
    <property type="entry name" value="rrf2_super"/>
    <property type="match status" value="1"/>
</dbReference>
<protein>
    <submittedName>
        <fullName evidence="1">RrF2 family transcriptional regulator</fullName>
    </submittedName>
</protein>
<dbReference type="InterPro" id="IPR036390">
    <property type="entry name" value="WH_DNA-bd_sf"/>
</dbReference>
<dbReference type="PANTHER" id="PTHR33221">
    <property type="entry name" value="WINGED HELIX-TURN-HELIX TRANSCRIPTIONAL REGULATOR, RRF2 FAMILY"/>
    <property type="match status" value="1"/>
</dbReference>
<accession>A0ABV6GMX7</accession>
<dbReference type="Pfam" id="PF02082">
    <property type="entry name" value="Rrf2"/>
    <property type="match status" value="1"/>
</dbReference>
<evidence type="ECO:0000313" key="2">
    <source>
        <dbReference type="Proteomes" id="UP001589854"/>
    </source>
</evidence>
<dbReference type="SUPFAM" id="SSF46785">
    <property type="entry name" value="Winged helix' DNA-binding domain"/>
    <property type="match status" value="1"/>
</dbReference>
<dbReference type="InterPro" id="IPR030489">
    <property type="entry name" value="TR_Rrf2-type_CS"/>
</dbReference>
<dbReference type="PANTHER" id="PTHR33221:SF9">
    <property type="entry name" value="RRF2 FAMILY PROTEIN"/>
    <property type="match status" value="1"/>
</dbReference>